<dbReference type="AlphaFoldDB" id="A0A2A3M1A8"/>
<comment type="caution">
    <text evidence="1">The sequence shown here is derived from an EMBL/GenBank/DDBJ whole genome shotgun (WGS) entry which is preliminary data.</text>
</comment>
<proteinExistence type="predicted"/>
<dbReference type="RefSeq" id="WP_023383586.1">
    <property type="nucleotide sequence ID" value="NZ_NTME01000021.1"/>
</dbReference>
<dbReference type="Proteomes" id="UP000218102">
    <property type="component" value="Unassembled WGS sequence"/>
</dbReference>
<name>A0A2A3M1A8_PSEDL</name>
<organism evidence="1 2">
    <name type="scientific">Pseudomonas plecoglossicida</name>
    <dbReference type="NCBI Taxonomy" id="70775"/>
    <lineage>
        <taxon>Bacteria</taxon>
        <taxon>Pseudomonadati</taxon>
        <taxon>Pseudomonadota</taxon>
        <taxon>Gammaproteobacteria</taxon>
        <taxon>Pseudomonadales</taxon>
        <taxon>Pseudomonadaceae</taxon>
        <taxon>Pseudomonas</taxon>
    </lineage>
</organism>
<evidence type="ECO:0000313" key="2">
    <source>
        <dbReference type="Proteomes" id="UP000218102"/>
    </source>
</evidence>
<dbReference type="EMBL" id="NTME01000021">
    <property type="protein sequence ID" value="PBJ93920.1"/>
    <property type="molecule type" value="Genomic_DNA"/>
</dbReference>
<accession>A0A2A3M1A8</accession>
<evidence type="ECO:0000313" key="1">
    <source>
        <dbReference type="EMBL" id="PBJ93920.1"/>
    </source>
</evidence>
<sequence>MAVTPRKPRNKPTQLQTGILLAAADLSRYIYDRGDAAALLKRQGLADANCSAMDEMDKEELRILRDDYGLASLRGLD</sequence>
<reference evidence="1 2" key="1">
    <citation type="submission" date="2017-09" db="EMBL/GenBank/DDBJ databases">
        <authorList>
            <person name="Ehlers B."/>
            <person name="Leendertz F.H."/>
        </authorList>
    </citation>
    <scope>NUCLEOTIDE SEQUENCE [LARGE SCALE GENOMIC DNA]</scope>
    <source>
        <strain evidence="1 2">DJ-1</strain>
    </source>
</reference>
<protein>
    <submittedName>
        <fullName evidence="1">Uncharacterized protein</fullName>
    </submittedName>
</protein>
<gene>
    <name evidence="1" type="ORF">CMV24_19025</name>
</gene>